<protein>
    <submittedName>
        <fullName evidence="5">DoxX family protein</fullName>
    </submittedName>
</protein>
<evidence type="ECO:0000256" key="3">
    <source>
        <dbReference type="ARBA" id="ARBA00022989"/>
    </source>
</evidence>
<sequence>MTPLQLVSRPLLGAFFINAGWGTLSKPEPPAEMAAPFLDRLREKVPLSGDDVTLVRVNAAVQVVAGALLTAGRLPRTSALALAASLLPTTLAGHPFWEEDDSGQRSAQRIHFGKNVAIMGGLLSVVSDANHQAVAHVLRARAKARKRLKESKAPLPR</sequence>
<comment type="subcellular location">
    <subcellularLocation>
        <location evidence="1">Membrane</location>
        <topology evidence="1">Multi-pass membrane protein</topology>
    </subcellularLocation>
</comment>
<evidence type="ECO:0000313" key="5">
    <source>
        <dbReference type="EMBL" id="MBO8186222.1"/>
    </source>
</evidence>
<evidence type="ECO:0000256" key="2">
    <source>
        <dbReference type="ARBA" id="ARBA00022692"/>
    </source>
</evidence>
<name>A0ABS3WSX4_9ACTN</name>
<keyword evidence="6" id="KW-1185">Reference proteome</keyword>
<evidence type="ECO:0000256" key="1">
    <source>
        <dbReference type="ARBA" id="ARBA00004141"/>
    </source>
</evidence>
<dbReference type="EMBL" id="JAFFZN010000009">
    <property type="protein sequence ID" value="MBO8186222.1"/>
    <property type="molecule type" value="Genomic_DNA"/>
</dbReference>
<keyword evidence="2" id="KW-0812">Transmembrane</keyword>
<dbReference type="Pfam" id="PF07681">
    <property type="entry name" value="DoxX"/>
    <property type="match status" value="1"/>
</dbReference>
<evidence type="ECO:0000256" key="4">
    <source>
        <dbReference type="ARBA" id="ARBA00023136"/>
    </source>
</evidence>
<reference evidence="5 6" key="1">
    <citation type="submission" date="2021-02" db="EMBL/GenBank/DDBJ databases">
        <title>Streptomyces spirodelae sp. nov., isolated from duckweed.</title>
        <authorList>
            <person name="Saimee Y."/>
            <person name="Duangmal K."/>
        </authorList>
    </citation>
    <scope>NUCLEOTIDE SEQUENCE [LARGE SCALE GENOMIC DNA]</scope>
    <source>
        <strain evidence="5 6">DW4-2</strain>
    </source>
</reference>
<comment type="caution">
    <text evidence="5">The sequence shown here is derived from an EMBL/GenBank/DDBJ whole genome shotgun (WGS) entry which is preliminary data.</text>
</comment>
<dbReference type="RefSeq" id="WP_209265021.1">
    <property type="nucleotide sequence ID" value="NZ_JAFFZN010000009.1"/>
</dbReference>
<organism evidence="5 6">
    <name type="scientific">Streptomyces spirodelae</name>
    <dbReference type="NCBI Taxonomy" id="2812904"/>
    <lineage>
        <taxon>Bacteria</taxon>
        <taxon>Bacillati</taxon>
        <taxon>Actinomycetota</taxon>
        <taxon>Actinomycetes</taxon>
        <taxon>Kitasatosporales</taxon>
        <taxon>Streptomycetaceae</taxon>
        <taxon>Streptomyces</taxon>
    </lineage>
</organism>
<accession>A0ABS3WSX4</accession>
<evidence type="ECO:0000313" key="6">
    <source>
        <dbReference type="Proteomes" id="UP001518976"/>
    </source>
</evidence>
<keyword evidence="3" id="KW-1133">Transmembrane helix</keyword>
<dbReference type="InterPro" id="IPR032808">
    <property type="entry name" value="DoxX"/>
</dbReference>
<gene>
    <name evidence="5" type="ORF">JW592_12195</name>
</gene>
<dbReference type="Proteomes" id="UP001518976">
    <property type="component" value="Unassembled WGS sequence"/>
</dbReference>
<keyword evidence="4" id="KW-0472">Membrane</keyword>
<proteinExistence type="predicted"/>